<proteinExistence type="predicted"/>
<protein>
    <submittedName>
        <fullName evidence="1">Uncharacterized protein</fullName>
    </submittedName>
</protein>
<dbReference type="Proteomes" id="UP000593915">
    <property type="component" value="Chromosome"/>
</dbReference>
<gene>
    <name evidence="1" type="ORF">IFE08_13130</name>
</gene>
<name>A0A7S6WP49_9SPIR</name>
<dbReference type="EMBL" id="CP061839">
    <property type="protein sequence ID" value="QOW60716.1"/>
    <property type="molecule type" value="Genomic_DNA"/>
</dbReference>
<organism evidence="1 2">
    <name type="scientific">Treponema pedis</name>
    <dbReference type="NCBI Taxonomy" id="409322"/>
    <lineage>
        <taxon>Bacteria</taxon>
        <taxon>Pseudomonadati</taxon>
        <taxon>Spirochaetota</taxon>
        <taxon>Spirochaetia</taxon>
        <taxon>Spirochaetales</taxon>
        <taxon>Treponemataceae</taxon>
        <taxon>Treponema</taxon>
    </lineage>
</organism>
<dbReference type="RefSeq" id="WP_029409632.1">
    <property type="nucleotide sequence ID" value="NZ_CP061839.1"/>
</dbReference>
<accession>A0A7S6WP49</accession>
<evidence type="ECO:0000313" key="2">
    <source>
        <dbReference type="Proteomes" id="UP000593915"/>
    </source>
</evidence>
<sequence length="224" mass="25955">MGRFVQDCDSHGSLKDIQILINNRKEILDKKLSEALEKEININWKSPIKDDQYAEYRDEDFLRILDIESKINSPLEKFWPKRGPQWDALGIDDEKIFLVEAKANLPEVVSPPTVAGKESKSKILASFSELKEYLNINNTIDWSGTFYQYANRIAHLYFLRVLNGINAYLVNIYFINDNSVAGPKSINEWRGALTIIKHYLGIPKKNKLEKYMIDIFIDVNDLIK</sequence>
<reference evidence="1 2" key="1">
    <citation type="submission" date="2020-09" db="EMBL/GenBank/DDBJ databases">
        <title>Characterization of Treponema spp. from bovine digital dermatitis in Korea.</title>
        <authorList>
            <person name="Espiritu H.M."/>
            <person name="Cho Y.I."/>
            <person name="Mamuad L."/>
        </authorList>
    </citation>
    <scope>NUCLEOTIDE SEQUENCE [LARGE SCALE GENOMIC DNA]</scope>
    <source>
        <strain evidence="1 2">KS1</strain>
    </source>
</reference>
<dbReference type="AlphaFoldDB" id="A0A7S6WP49"/>
<evidence type="ECO:0000313" key="1">
    <source>
        <dbReference type="EMBL" id="QOW60716.1"/>
    </source>
</evidence>